<feature type="chain" id="PRO_5010189221" description="Ig-like domain-containing protein" evidence="1">
    <location>
        <begin position="43"/>
        <end position="239"/>
    </location>
</feature>
<gene>
    <name evidence="2" type="ORF">BIW53_11480</name>
</gene>
<accession>A0A1S1N7K7</accession>
<comment type="caution">
    <text evidence="2">The sequence shown here is derived from an EMBL/GenBank/DDBJ whole genome shotgun (WGS) entry which is preliminary data.</text>
</comment>
<evidence type="ECO:0000313" key="3">
    <source>
        <dbReference type="Proteomes" id="UP000180253"/>
    </source>
</evidence>
<dbReference type="EMBL" id="MNAN01000031">
    <property type="protein sequence ID" value="OHU95329.1"/>
    <property type="molecule type" value="Genomic_DNA"/>
</dbReference>
<dbReference type="Proteomes" id="UP000180253">
    <property type="component" value="Unassembled WGS sequence"/>
</dbReference>
<organism evidence="2 3">
    <name type="scientific">Pseudoalteromonas byunsanensis</name>
    <dbReference type="NCBI Taxonomy" id="327939"/>
    <lineage>
        <taxon>Bacteria</taxon>
        <taxon>Pseudomonadati</taxon>
        <taxon>Pseudomonadota</taxon>
        <taxon>Gammaproteobacteria</taxon>
        <taxon>Alteromonadales</taxon>
        <taxon>Pseudoalteromonadaceae</taxon>
        <taxon>Pseudoalteromonas</taxon>
    </lineage>
</organism>
<sequence length="239" mass="26388">MKKGKDKMTSSTTSNNKKSILSKSALLGISAQCLLLTTAANAGNNPVNCKNVQVSETKIYAGQASCPAYHHYTRYDQNRKSQRHTYSEVLSQYVPETTRQWTTLSGMATINSNTWMLREYTYRTGISCNAEVPYSHTEPTMELQCEYTPVAGVRVIRDEGTTETYVKAHGVDSDGHIVKAELWVNGVKQSGDSLSLYGNSGDSFQVRGRVTDNDGHTDEISKTVTLIKSPPRMCGNEPC</sequence>
<evidence type="ECO:0000256" key="1">
    <source>
        <dbReference type="SAM" id="SignalP"/>
    </source>
</evidence>
<dbReference type="OrthoDB" id="6300908at2"/>
<feature type="signal peptide" evidence="1">
    <location>
        <begin position="1"/>
        <end position="42"/>
    </location>
</feature>
<keyword evidence="1" id="KW-0732">Signal</keyword>
<dbReference type="AlphaFoldDB" id="A0A1S1N7K7"/>
<protein>
    <recommendedName>
        <fullName evidence="4">Ig-like domain-containing protein</fullName>
    </recommendedName>
</protein>
<reference evidence="2 3" key="1">
    <citation type="submission" date="2016-10" db="EMBL/GenBank/DDBJ databases">
        <title>Pseudoalteromonas amylolytica sp. nov., isolated from the surface seawater.</title>
        <authorList>
            <person name="Wu Y.-H."/>
            <person name="Cheng H."/>
            <person name="Jin X.-B."/>
            <person name="Wang C.-S."/>
            <person name="Xu X.-W."/>
        </authorList>
    </citation>
    <scope>NUCLEOTIDE SEQUENCE [LARGE SCALE GENOMIC DNA]</scope>
    <source>
        <strain evidence="2 3">JCM 12483</strain>
    </source>
</reference>
<evidence type="ECO:0008006" key="4">
    <source>
        <dbReference type="Google" id="ProtNLM"/>
    </source>
</evidence>
<evidence type="ECO:0000313" key="2">
    <source>
        <dbReference type="EMBL" id="OHU95329.1"/>
    </source>
</evidence>
<proteinExistence type="predicted"/>
<name>A0A1S1N7K7_9GAMM</name>
<dbReference type="RefSeq" id="WP_070992062.1">
    <property type="nucleotide sequence ID" value="NZ_CBCSHD010000005.1"/>
</dbReference>
<keyword evidence="3" id="KW-1185">Reference proteome</keyword>